<dbReference type="EMBL" id="JANBUP010004770">
    <property type="protein sequence ID" value="KAJ2793273.1"/>
    <property type="molecule type" value="Genomic_DNA"/>
</dbReference>
<sequence>MPATTGTPTTACAVDLAYADSNSPCASNAGDLSVDYTVLHDELETGPKTGSTVHSVDMPITPVPRRGITASTSIESLVSSLETPRFCNDSLKGHYDDGATLFGDGTGRLRQQQGALFETPTRPGNQGALNVVGKDSVGARYNASVSRMRPSSSFDACSPTSIGGATLVQPSRIKSKIYDENTAPEATGDKHDQTDERHRNRALHGQAQQM</sequence>
<reference evidence="1" key="1">
    <citation type="submission" date="2022-07" db="EMBL/GenBank/DDBJ databases">
        <title>Phylogenomic reconstructions and comparative analyses of Kickxellomycotina fungi.</title>
        <authorList>
            <person name="Reynolds N.K."/>
            <person name="Stajich J.E."/>
            <person name="Barry K."/>
            <person name="Grigoriev I.V."/>
            <person name="Crous P."/>
            <person name="Smith M.E."/>
        </authorList>
    </citation>
    <scope>NUCLEOTIDE SEQUENCE</scope>
    <source>
        <strain evidence="1">CBS 102833</strain>
    </source>
</reference>
<gene>
    <name evidence="1" type="ORF">H4S07_007103</name>
</gene>
<evidence type="ECO:0000313" key="2">
    <source>
        <dbReference type="Proteomes" id="UP001140096"/>
    </source>
</evidence>
<comment type="caution">
    <text evidence="1">The sequence shown here is derived from an EMBL/GenBank/DDBJ whole genome shotgun (WGS) entry which is preliminary data.</text>
</comment>
<organism evidence="1 2">
    <name type="scientific">Coemansia furcata</name>
    <dbReference type="NCBI Taxonomy" id="417177"/>
    <lineage>
        <taxon>Eukaryota</taxon>
        <taxon>Fungi</taxon>
        <taxon>Fungi incertae sedis</taxon>
        <taxon>Zoopagomycota</taxon>
        <taxon>Kickxellomycotina</taxon>
        <taxon>Kickxellomycetes</taxon>
        <taxon>Kickxellales</taxon>
        <taxon>Kickxellaceae</taxon>
        <taxon>Coemansia</taxon>
    </lineage>
</organism>
<dbReference type="Proteomes" id="UP001140096">
    <property type="component" value="Unassembled WGS sequence"/>
</dbReference>
<accession>A0ACC1KR00</accession>
<proteinExistence type="predicted"/>
<protein>
    <submittedName>
        <fullName evidence="1">Uncharacterized protein</fullName>
    </submittedName>
</protein>
<keyword evidence="2" id="KW-1185">Reference proteome</keyword>
<name>A0ACC1KR00_9FUNG</name>
<evidence type="ECO:0000313" key="1">
    <source>
        <dbReference type="EMBL" id="KAJ2793273.1"/>
    </source>
</evidence>